<gene>
    <name evidence="1" type="ORF">N7458_000593</name>
</gene>
<dbReference type="RefSeq" id="XP_056771754.1">
    <property type="nucleotide sequence ID" value="XM_056903987.1"/>
</dbReference>
<organism evidence="1 2">
    <name type="scientific">Penicillium daleae</name>
    <dbReference type="NCBI Taxonomy" id="63821"/>
    <lineage>
        <taxon>Eukaryota</taxon>
        <taxon>Fungi</taxon>
        <taxon>Dikarya</taxon>
        <taxon>Ascomycota</taxon>
        <taxon>Pezizomycotina</taxon>
        <taxon>Eurotiomycetes</taxon>
        <taxon>Eurotiomycetidae</taxon>
        <taxon>Eurotiales</taxon>
        <taxon>Aspergillaceae</taxon>
        <taxon>Penicillium</taxon>
    </lineage>
</organism>
<reference evidence="1" key="1">
    <citation type="submission" date="2022-12" db="EMBL/GenBank/DDBJ databases">
        <authorList>
            <person name="Petersen C."/>
        </authorList>
    </citation>
    <scope>NUCLEOTIDE SEQUENCE</scope>
    <source>
        <strain evidence="1">IBT 16125</strain>
    </source>
</reference>
<comment type="caution">
    <text evidence="1">The sequence shown here is derived from an EMBL/GenBank/DDBJ whole genome shotgun (WGS) entry which is preliminary data.</text>
</comment>
<dbReference type="EMBL" id="JAPVEA010000001">
    <property type="protein sequence ID" value="KAJ5464907.1"/>
    <property type="molecule type" value="Genomic_DNA"/>
</dbReference>
<dbReference type="Proteomes" id="UP001213681">
    <property type="component" value="Unassembled WGS sequence"/>
</dbReference>
<evidence type="ECO:0000313" key="2">
    <source>
        <dbReference type="Proteomes" id="UP001213681"/>
    </source>
</evidence>
<name>A0AAD6G907_9EURO</name>
<sequence>MYEVSSPQNRMLNVPALQAYGAQACYEGLSLWGHAGLEHRLTATVRAFSITTTTTQQAHVSQWLHHPWPPQSTLQIKLVI</sequence>
<protein>
    <submittedName>
        <fullName evidence="1">Uncharacterized protein</fullName>
    </submittedName>
</protein>
<dbReference type="GeneID" id="81594230"/>
<dbReference type="AlphaFoldDB" id="A0AAD6G907"/>
<reference evidence="1" key="2">
    <citation type="journal article" date="2023" name="IMA Fungus">
        <title>Comparative genomic study of the Penicillium genus elucidates a diverse pangenome and 15 lateral gene transfer events.</title>
        <authorList>
            <person name="Petersen C."/>
            <person name="Sorensen T."/>
            <person name="Nielsen M.R."/>
            <person name="Sondergaard T.E."/>
            <person name="Sorensen J.L."/>
            <person name="Fitzpatrick D.A."/>
            <person name="Frisvad J.C."/>
            <person name="Nielsen K.L."/>
        </authorList>
    </citation>
    <scope>NUCLEOTIDE SEQUENCE</scope>
    <source>
        <strain evidence="1">IBT 16125</strain>
    </source>
</reference>
<accession>A0AAD6G907</accession>
<keyword evidence="2" id="KW-1185">Reference proteome</keyword>
<evidence type="ECO:0000313" key="1">
    <source>
        <dbReference type="EMBL" id="KAJ5464907.1"/>
    </source>
</evidence>
<proteinExistence type="predicted"/>